<comment type="caution">
    <text evidence="2">The sequence shown here is derived from an EMBL/GenBank/DDBJ whole genome shotgun (WGS) entry which is preliminary data.</text>
</comment>
<keyword evidence="1" id="KW-0472">Membrane</keyword>
<proteinExistence type="predicted"/>
<dbReference type="HOGENOM" id="CLU_1728663_0_0_9"/>
<organism evidence="2 3">
    <name type="scientific">Faecalibacterium duncaniae (strain DSM 17677 / JCM 31915 / A2-165)</name>
    <name type="common">Faecalibacterium prausnitzii</name>
    <dbReference type="NCBI Taxonomy" id="411483"/>
    <lineage>
        <taxon>Bacteria</taxon>
        <taxon>Bacillati</taxon>
        <taxon>Bacillota</taxon>
        <taxon>Clostridia</taxon>
        <taxon>Eubacteriales</taxon>
        <taxon>Oscillospiraceae</taxon>
        <taxon>Faecalibacterium</taxon>
    </lineage>
</organism>
<reference evidence="2" key="1">
    <citation type="submission" date="2009-08" db="EMBL/GenBank/DDBJ databases">
        <authorList>
            <person name="Weinstock G."/>
            <person name="Sodergren E."/>
            <person name="Clifton S."/>
            <person name="Fulton L."/>
            <person name="Fulton B."/>
            <person name="Courtney L."/>
            <person name="Fronick C."/>
            <person name="Harrison M."/>
            <person name="Strong C."/>
            <person name="Farmer C."/>
            <person name="Delahaunty K."/>
            <person name="Markovic C."/>
            <person name="Hall O."/>
            <person name="Minx P."/>
            <person name="Tomlinson C."/>
            <person name="Mitreva M."/>
            <person name="Nelson J."/>
            <person name="Hou S."/>
            <person name="Wollam A."/>
            <person name="Pepin K.H."/>
            <person name="Johnson M."/>
            <person name="Bhonagiri V."/>
            <person name="Nash W.E."/>
            <person name="Warren W."/>
            <person name="Chinwalla A."/>
            <person name="Mardis E.R."/>
            <person name="Wilson R.K."/>
        </authorList>
    </citation>
    <scope>NUCLEOTIDE SEQUENCE [LARGE SCALE GENOMIC DNA]</scope>
    <source>
        <strain evidence="2">A2-165</strain>
    </source>
</reference>
<gene>
    <name evidence="2" type="ORF">FAEPRAA2165_02371</name>
</gene>
<keyword evidence="3" id="KW-1185">Reference proteome</keyword>
<keyword evidence="1" id="KW-1133">Transmembrane helix</keyword>
<dbReference type="STRING" id="411483.FAEPRAA2165_02371"/>
<dbReference type="PATRIC" id="fig|411483.3.peg.1752"/>
<evidence type="ECO:0000313" key="3">
    <source>
        <dbReference type="Proteomes" id="UP000004619"/>
    </source>
</evidence>
<dbReference type="AlphaFoldDB" id="C7H7T6"/>
<feature type="transmembrane region" description="Helical" evidence="1">
    <location>
        <begin position="82"/>
        <end position="105"/>
    </location>
</feature>
<keyword evidence="1" id="KW-0812">Transmembrane</keyword>
<evidence type="ECO:0000313" key="2">
    <source>
        <dbReference type="EMBL" id="EEU95998.1"/>
    </source>
</evidence>
<feature type="transmembrane region" description="Helical" evidence="1">
    <location>
        <begin position="57"/>
        <end position="76"/>
    </location>
</feature>
<dbReference type="EMBL" id="ACOP02000065">
    <property type="protein sequence ID" value="EEU95998.1"/>
    <property type="molecule type" value="Genomic_DNA"/>
</dbReference>
<name>C7H7T6_FAED2</name>
<dbReference type="Proteomes" id="UP000004619">
    <property type="component" value="Unassembled WGS sequence"/>
</dbReference>
<evidence type="ECO:0000256" key="1">
    <source>
        <dbReference type="SAM" id="Phobius"/>
    </source>
</evidence>
<accession>C7H7T6</accession>
<protein>
    <submittedName>
        <fullName evidence="2">Uncharacterized protein</fullName>
    </submittedName>
</protein>
<sequence length="151" mass="16751">MTLALVLITALTAGAEQRADSFLGTDLRSRIVCGGLGLWFVWEAVKTFRQAQELCWENFSSMAMLGLLPLLLWAGWKLEPSVLVRCAPILCWAAALAGLLCLLGLNGQFHWESLMMQADAQPIILPLYPEYFALPLFCPAKQVRCAVWLPV</sequence>